<evidence type="ECO:0000256" key="3">
    <source>
        <dbReference type="ARBA" id="ARBA00012737"/>
    </source>
</evidence>
<evidence type="ECO:0000256" key="6">
    <source>
        <dbReference type="ARBA" id="ARBA00022888"/>
    </source>
</evidence>
<dbReference type="GO" id="GO:0004066">
    <property type="term" value="F:asparagine synthase (glutamine-hydrolyzing) activity"/>
    <property type="evidence" value="ECO:0007669"/>
    <property type="project" value="UniProtKB-EC"/>
</dbReference>
<name>A0ABV3M7S1_9ACTN</name>
<protein>
    <recommendedName>
        <fullName evidence="3">asparagine synthase (glutamine-hydrolyzing)</fullName>
        <ecNumber evidence="3">6.3.5.4</ecNumber>
    </recommendedName>
</protein>
<dbReference type="SUPFAM" id="SSF52402">
    <property type="entry name" value="Adenine nucleotide alpha hydrolases-like"/>
    <property type="match status" value="1"/>
</dbReference>
<dbReference type="EC" id="6.3.5.4" evidence="3"/>
<dbReference type="Gene3D" id="3.40.50.620">
    <property type="entry name" value="HUPs"/>
    <property type="match status" value="1"/>
</dbReference>
<dbReference type="Gene3D" id="3.60.20.10">
    <property type="entry name" value="Glutamine Phosphoribosylpyrophosphate, subunit 1, domain 1"/>
    <property type="match status" value="1"/>
</dbReference>
<dbReference type="InterPro" id="IPR033738">
    <property type="entry name" value="AsnB_N"/>
</dbReference>
<evidence type="ECO:0000259" key="9">
    <source>
        <dbReference type="PROSITE" id="PS51278"/>
    </source>
</evidence>
<keyword evidence="5" id="KW-0067">ATP-binding</keyword>
<dbReference type="PROSITE" id="PS51278">
    <property type="entry name" value="GATASE_TYPE_2"/>
    <property type="match status" value="1"/>
</dbReference>
<dbReference type="Pfam" id="PF00733">
    <property type="entry name" value="Asn_synthase"/>
    <property type="match status" value="1"/>
</dbReference>
<keyword evidence="6" id="KW-0061">Asparagine biosynthesis</keyword>
<dbReference type="Pfam" id="PF13537">
    <property type="entry name" value="GATase_7"/>
    <property type="match status" value="1"/>
</dbReference>
<dbReference type="InterPro" id="IPR014729">
    <property type="entry name" value="Rossmann-like_a/b/a_fold"/>
</dbReference>
<gene>
    <name evidence="10" type="primary">asnB</name>
    <name evidence="10" type="ORF">AB0887_37550</name>
</gene>
<feature type="domain" description="Glutamine amidotransferase type-2" evidence="9">
    <location>
        <begin position="2"/>
        <end position="215"/>
    </location>
</feature>
<evidence type="ECO:0000256" key="5">
    <source>
        <dbReference type="ARBA" id="ARBA00022840"/>
    </source>
</evidence>
<dbReference type="PANTHER" id="PTHR43284:SF1">
    <property type="entry name" value="ASPARAGINE SYNTHETASE"/>
    <property type="match status" value="1"/>
</dbReference>
<dbReference type="CDD" id="cd01991">
    <property type="entry name" value="Asn_synthase_B_C"/>
    <property type="match status" value="1"/>
</dbReference>
<dbReference type="Proteomes" id="UP001553843">
    <property type="component" value="Unassembled WGS sequence"/>
</dbReference>
<dbReference type="RefSeq" id="WP_359773754.1">
    <property type="nucleotide sequence ID" value="NZ_JBEYRR010000001.1"/>
</dbReference>
<accession>A0ABV3M7S1</accession>
<proteinExistence type="inferred from homology"/>
<dbReference type="InterPro" id="IPR051786">
    <property type="entry name" value="ASN_synthetase/amidase"/>
</dbReference>
<keyword evidence="10" id="KW-0436">Ligase</keyword>
<dbReference type="InterPro" id="IPR029055">
    <property type="entry name" value="Ntn_hydrolases_N"/>
</dbReference>
<keyword evidence="11" id="KW-1185">Reference proteome</keyword>
<evidence type="ECO:0000256" key="2">
    <source>
        <dbReference type="ARBA" id="ARBA00005752"/>
    </source>
</evidence>
<comment type="catalytic activity">
    <reaction evidence="8">
        <text>L-aspartate + L-glutamine + ATP + H2O = L-asparagine + L-glutamate + AMP + diphosphate + H(+)</text>
        <dbReference type="Rhea" id="RHEA:12228"/>
        <dbReference type="ChEBI" id="CHEBI:15377"/>
        <dbReference type="ChEBI" id="CHEBI:15378"/>
        <dbReference type="ChEBI" id="CHEBI:29985"/>
        <dbReference type="ChEBI" id="CHEBI:29991"/>
        <dbReference type="ChEBI" id="CHEBI:30616"/>
        <dbReference type="ChEBI" id="CHEBI:33019"/>
        <dbReference type="ChEBI" id="CHEBI:58048"/>
        <dbReference type="ChEBI" id="CHEBI:58359"/>
        <dbReference type="ChEBI" id="CHEBI:456215"/>
        <dbReference type="EC" id="6.3.5.4"/>
    </reaction>
</comment>
<keyword evidence="6" id="KW-0028">Amino-acid biosynthesis</keyword>
<dbReference type="InterPro" id="IPR006426">
    <property type="entry name" value="Asn_synth_AEB"/>
</dbReference>
<keyword evidence="4" id="KW-0547">Nucleotide-binding</keyword>
<dbReference type="PIRSF" id="PIRSF001589">
    <property type="entry name" value="Asn_synthetase_glu-h"/>
    <property type="match status" value="1"/>
</dbReference>
<evidence type="ECO:0000256" key="8">
    <source>
        <dbReference type="ARBA" id="ARBA00048741"/>
    </source>
</evidence>
<evidence type="ECO:0000256" key="4">
    <source>
        <dbReference type="ARBA" id="ARBA00022741"/>
    </source>
</evidence>
<dbReference type="SUPFAM" id="SSF56235">
    <property type="entry name" value="N-terminal nucleophile aminohydrolases (Ntn hydrolases)"/>
    <property type="match status" value="1"/>
</dbReference>
<comment type="caution">
    <text evidence="10">The sequence shown here is derived from an EMBL/GenBank/DDBJ whole genome shotgun (WGS) entry which is preliminary data.</text>
</comment>
<organism evidence="10 11">
    <name type="scientific">Streptomyces huasconensis</name>
    <dbReference type="NCBI Taxonomy" id="1854574"/>
    <lineage>
        <taxon>Bacteria</taxon>
        <taxon>Bacillati</taxon>
        <taxon>Actinomycetota</taxon>
        <taxon>Actinomycetes</taxon>
        <taxon>Kitasatosporales</taxon>
        <taxon>Streptomycetaceae</taxon>
        <taxon>Streptomyces</taxon>
    </lineage>
</organism>
<keyword evidence="7" id="KW-0315">Glutamine amidotransferase</keyword>
<reference evidence="10 11" key="1">
    <citation type="submission" date="2024-06" db="EMBL/GenBank/DDBJ databases">
        <title>The Natural Products Discovery Center: Release of the First 8490 Sequenced Strains for Exploring Actinobacteria Biosynthetic Diversity.</title>
        <authorList>
            <person name="Kalkreuter E."/>
            <person name="Kautsar S.A."/>
            <person name="Yang D."/>
            <person name="Bader C.D."/>
            <person name="Teijaro C.N."/>
            <person name="Fluegel L."/>
            <person name="Davis C.M."/>
            <person name="Simpson J.R."/>
            <person name="Lauterbach L."/>
            <person name="Steele A.D."/>
            <person name="Gui C."/>
            <person name="Meng S."/>
            <person name="Li G."/>
            <person name="Viehrig K."/>
            <person name="Ye F."/>
            <person name="Su P."/>
            <person name="Kiefer A.F."/>
            <person name="Nichols A."/>
            <person name="Cepeda A.J."/>
            <person name="Yan W."/>
            <person name="Fan B."/>
            <person name="Jiang Y."/>
            <person name="Adhikari A."/>
            <person name="Zheng C.-J."/>
            <person name="Schuster L."/>
            <person name="Cowan T.M."/>
            <person name="Smanski M.J."/>
            <person name="Chevrette M.G."/>
            <person name="De Carvalho L.P.S."/>
            <person name="Shen B."/>
        </authorList>
    </citation>
    <scope>NUCLEOTIDE SEQUENCE [LARGE SCALE GENOMIC DNA]</scope>
    <source>
        <strain evidence="10 11">NPDC047833</strain>
    </source>
</reference>
<sequence length="620" mass="69051">MCGIAGVIDWVPDARDGKESIARMTEVMLCRGLDEQDVWRNGRVAFGHTRTSIIDPANGQQPMTVSHDGRDLATICYNGEIYNYRELREELRGLGHHFRTNSDTEVLLHSYLEWGTECVHRLHGIFAFGVWDARSEELLLIRDHMGVKPLFYARTSTGLLFGSEPKVMFCHPELEATVDDNGLRELFSQAKTPGTSIFKNIQEVRPGSVLHVKDGRLTERNYWKLSAREHPHDLEGTIATVREMVGGTVTEQLVADISRGILVSGGIDSSTIAALAAPRLREEGEPPRAFGMTFTGYAENFRPDEVRATPDIAYARLLSQRLDLDLTEIELSPEALADPALRAAVVDRQDQPTALGDMDASMYLLFQQVKQHIGVALSGDTADEVFAGFVWSHKPELMNAPTFPWVAVGQLHGRASRGLGCGLLDRTLLDKLDLTAYTQAQYEATLAETPLLPGDSAVQRRIREIDYMHMTRWLPSLLDRGDRLAMSCGLEVRVPYCDPALVDYAYNIPWEIKSFDGREKSLLRAAFRGVVPDEILDRRKSPYPVTQDVRYAELICGQLLDVLSDPSSPVSAFADVEAAREVARTPERLASGAGAWAARSDVEMLLNLDVWLRSGVRVTF</sequence>
<evidence type="ECO:0000313" key="11">
    <source>
        <dbReference type="Proteomes" id="UP001553843"/>
    </source>
</evidence>
<dbReference type="CDD" id="cd00712">
    <property type="entry name" value="AsnB"/>
    <property type="match status" value="1"/>
</dbReference>
<evidence type="ECO:0000256" key="7">
    <source>
        <dbReference type="ARBA" id="ARBA00022962"/>
    </source>
</evidence>
<evidence type="ECO:0000313" key="10">
    <source>
        <dbReference type="EMBL" id="MEW2367615.1"/>
    </source>
</evidence>
<dbReference type="InterPro" id="IPR001962">
    <property type="entry name" value="Asn_synthase"/>
</dbReference>
<evidence type="ECO:0000256" key="1">
    <source>
        <dbReference type="ARBA" id="ARBA00005187"/>
    </source>
</evidence>
<dbReference type="InterPro" id="IPR017932">
    <property type="entry name" value="GATase_2_dom"/>
</dbReference>
<comment type="pathway">
    <text evidence="1">Amino-acid biosynthesis; L-asparagine biosynthesis; L-asparagine from L-aspartate (L-Gln route): step 1/1.</text>
</comment>
<dbReference type="PANTHER" id="PTHR43284">
    <property type="entry name" value="ASPARAGINE SYNTHETASE (GLUTAMINE-HYDROLYZING)"/>
    <property type="match status" value="1"/>
</dbReference>
<dbReference type="NCBIfam" id="TIGR01536">
    <property type="entry name" value="asn_synth_AEB"/>
    <property type="match status" value="1"/>
</dbReference>
<comment type="similarity">
    <text evidence="2">Belongs to the asparagine synthetase family.</text>
</comment>
<dbReference type="EMBL" id="JBEYRS010000028">
    <property type="protein sequence ID" value="MEW2367615.1"/>
    <property type="molecule type" value="Genomic_DNA"/>
</dbReference>